<name>A0A1G5PIS3_9PSED</name>
<dbReference type="InterPro" id="IPR011604">
    <property type="entry name" value="PDDEXK-like_dom_sf"/>
</dbReference>
<keyword evidence="3" id="KW-0255">Endonuclease</keyword>
<evidence type="ECO:0000256" key="1">
    <source>
        <dbReference type="SAM" id="Coils"/>
    </source>
</evidence>
<organism evidence="3 4">
    <name type="scientific">Pseudomonas oryzihabitans</name>
    <dbReference type="NCBI Taxonomy" id="47885"/>
    <lineage>
        <taxon>Bacteria</taxon>
        <taxon>Pseudomonadati</taxon>
        <taxon>Pseudomonadota</taxon>
        <taxon>Gammaproteobacteria</taxon>
        <taxon>Pseudomonadales</taxon>
        <taxon>Pseudomonadaceae</taxon>
        <taxon>Pseudomonas</taxon>
    </lineage>
</organism>
<gene>
    <name evidence="3" type="ORF">SAMN05216279_1457</name>
</gene>
<feature type="domain" description="YqaJ viral recombinase" evidence="2">
    <location>
        <begin position="7"/>
        <end position="137"/>
    </location>
</feature>
<evidence type="ECO:0000313" key="4">
    <source>
        <dbReference type="Proteomes" id="UP000183046"/>
    </source>
</evidence>
<dbReference type="SUPFAM" id="SSF52980">
    <property type="entry name" value="Restriction endonuclease-like"/>
    <property type="match status" value="1"/>
</dbReference>
<dbReference type="EMBL" id="FMWB01000045">
    <property type="protein sequence ID" value="SCZ48990.1"/>
    <property type="molecule type" value="Genomic_DNA"/>
</dbReference>
<evidence type="ECO:0000259" key="2">
    <source>
        <dbReference type="Pfam" id="PF09588"/>
    </source>
</evidence>
<protein>
    <submittedName>
        <fullName evidence="3">Phage-type endonuclease</fullName>
    </submittedName>
</protein>
<dbReference type="AlphaFoldDB" id="A0A1G5PIS3"/>
<accession>A0A1G5PIS3</accession>
<dbReference type="Proteomes" id="UP000183046">
    <property type="component" value="Unassembled WGS sequence"/>
</dbReference>
<dbReference type="InterPro" id="IPR019080">
    <property type="entry name" value="YqaJ_viral_recombinase"/>
</dbReference>
<feature type="coiled-coil region" evidence="1">
    <location>
        <begin position="221"/>
        <end position="248"/>
    </location>
</feature>
<dbReference type="RefSeq" id="WP_081348030.1">
    <property type="nucleotide sequence ID" value="NZ_FMWB01000045.1"/>
</dbReference>
<dbReference type="GO" id="GO:0004519">
    <property type="term" value="F:endonuclease activity"/>
    <property type="evidence" value="ECO:0007669"/>
    <property type="project" value="UniProtKB-KW"/>
</dbReference>
<dbReference type="InterPro" id="IPR011335">
    <property type="entry name" value="Restrct_endonuc-II-like"/>
</dbReference>
<dbReference type="OrthoDB" id="46225at2"/>
<keyword evidence="1" id="KW-0175">Coiled coil</keyword>
<dbReference type="Gene3D" id="3.90.320.10">
    <property type="match status" value="1"/>
</dbReference>
<sequence>MRLFSQDAAAALGLDPDKSQLELWLEKTGRQTAALENDLREDSTPTFWQSVLEPIISWRYSRSTGRKVRRFSREMSHASPDLSWMVARIEREVLDDEEVQLLVCKAVGASEVHRWLEGVPVAMRLQVMHLLAVTGKHAADVAVLLGGQQWQIHRIERDEAGIAQLIEGERQFWHYLDTDRPPPADGSFSAGKAVARLYPQDSGARCDFRQQAGLLAIYLELKVLRQALQAKQARAAELQQRLQQALGDATYGDFPHGSIRWQRAQDRTVLDVERLLQDHPELLERYAKHLPGDRQFVIS</sequence>
<reference evidence="4" key="1">
    <citation type="submission" date="2016-10" db="EMBL/GenBank/DDBJ databases">
        <authorList>
            <person name="de Groot N.N."/>
        </authorList>
    </citation>
    <scope>NUCLEOTIDE SEQUENCE [LARGE SCALE GENOMIC DNA]</scope>
    <source>
        <strain evidence="4">DSM 15758</strain>
    </source>
</reference>
<keyword evidence="3" id="KW-0378">Hydrolase</keyword>
<keyword evidence="3" id="KW-0540">Nuclease</keyword>
<dbReference type="Pfam" id="PF09588">
    <property type="entry name" value="YqaJ"/>
    <property type="match status" value="1"/>
</dbReference>
<evidence type="ECO:0000313" key="3">
    <source>
        <dbReference type="EMBL" id="SCZ48990.1"/>
    </source>
</evidence>
<comment type="caution">
    <text evidence="3">The sequence shown here is derived from an EMBL/GenBank/DDBJ whole genome shotgun (WGS) entry which is preliminary data.</text>
</comment>
<proteinExistence type="predicted"/>